<reference evidence="2" key="1">
    <citation type="journal article" date="2022" name="Mol. Ecol. Resour.">
        <title>The genomes of chicory, endive, great burdock and yacon provide insights into Asteraceae palaeo-polyploidization history and plant inulin production.</title>
        <authorList>
            <person name="Fan W."/>
            <person name="Wang S."/>
            <person name="Wang H."/>
            <person name="Wang A."/>
            <person name="Jiang F."/>
            <person name="Liu H."/>
            <person name="Zhao H."/>
            <person name="Xu D."/>
            <person name="Zhang Y."/>
        </authorList>
    </citation>
    <scope>NUCLEOTIDE SEQUENCE [LARGE SCALE GENOMIC DNA]</scope>
    <source>
        <strain evidence="2">cv. Yunnan</strain>
    </source>
</reference>
<keyword evidence="2" id="KW-1185">Reference proteome</keyword>
<organism evidence="1 2">
    <name type="scientific">Smallanthus sonchifolius</name>
    <dbReference type="NCBI Taxonomy" id="185202"/>
    <lineage>
        <taxon>Eukaryota</taxon>
        <taxon>Viridiplantae</taxon>
        <taxon>Streptophyta</taxon>
        <taxon>Embryophyta</taxon>
        <taxon>Tracheophyta</taxon>
        <taxon>Spermatophyta</taxon>
        <taxon>Magnoliopsida</taxon>
        <taxon>eudicotyledons</taxon>
        <taxon>Gunneridae</taxon>
        <taxon>Pentapetalae</taxon>
        <taxon>asterids</taxon>
        <taxon>campanulids</taxon>
        <taxon>Asterales</taxon>
        <taxon>Asteraceae</taxon>
        <taxon>Asteroideae</taxon>
        <taxon>Heliantheae alliance</taxon>
        <taxon>Millerieae</taxon>
        <taxon>Smallanthus</taxon>
    </lineage>
</organism>
<name>A0ACB9CCM1_9ASTR</name>
<sequence>MELGFTSLTVGQDDHDQYSPENSQDSPSSGVFNDNKTISSSSHKRSRRSLRKRVVSVPVKEIQGSRLKISDADMGMIFSIREEEESLFADLGELPECAMVFGRREMMKEEENNRRGCSLAPW</sequence>
<evidence type="ECO:0000313" key="2">
    <source>
        <dbReference type="Proteomes" id="UP001056120"/>
    </source>
</evidence>
<dbReference type="EMBL" id="CM042038">
    <property type="protein sequence ID" value="KAI3732011.1"/>
    <property type="molecule type" value="Genomic_DNA"/>
</dbReference>
<gene>
    <name evidence="1" type="ORF">L1987_63207</name>
</gene>
<accession>A0ACB9CCM1</accession>
<reference evidence="1 2" key="2">
    <citation type="journal article" date="2022" name="Mol. Ecol. Resour.">
        <title>The genomes of chicory, endive, great burdock and yacon provide insights into Asteraceae paleo-polyploidization history and plant inulin production.</title>
        <authorList>
            <person name="Fan W."/>
            <person name="Wang S."/>
            <person name="Wang H."/>
            <person name="Wang A."/>
            <person name="Jiang F."/>
            <person name="Liu H."/>
            <person name="Zhao H."/>
            <person name="Xu D."/>
            <person name="Zhang Y."/>
        </authorList>
    </citation>
    <scope>NUCLEOTIDE SEQUENCE [LARGE SCALE GENOMIC DNA]</scope>
    <source>
        <strain evidence="2">cv. Yunnan</strain>
        <tissue evidence="1">Leaves</tissue>
    </source>
</reference>
<evidence type="ECO:0000313" key="1">
    <source>
        <dbReference type="EMBL" id="KAI3732011.1"/>
    </source>
</evidence>
<dbReference type="Proteomes" id="UP001056120">
    <property type="component" value="Linkage Group LG21"/>
</dbReference>
<comment type="caution">
    <text evidence="1">The sequence shown here is derived from an EMBL/GenBank/DDBJ whole genome shotgun (WGS) entry which is preliminary data.</text>
</comment>
<protein>
    <submittedName>
        <fullName evidence="1">Uncharacterized protein</fullName>
    </submittedName>
</protein>
<proteinExistence type="predicted"/>